<organism evidence="18 19">
    <name type="scientific">Patiria miniata</name>
    <name type="common">Bat star</name>
    <name type="synonym">Asterina miniata</name>
    <dbReference type="NCBI Taxonomy" id="46514"/>
    <lineage>
        <taxon>Eukaryota</taxon>
        <taxon>Metazoa</taxon>
        <taxon>Echinodermata</taxon>
        <taxon>Eleutherozoa</taxon>
        <taxon>Asterozoa</taxon>
        <taxon>Asteroidea</taxon>
        <taxon>Valvatacea</taxon>
        <taxon>Valvatida</taxon>
        <taxon>Asterinidae</taxon>
        <taxon>Patiria</taxon>
    </lineage>
</organism>
<dbReference type="GO" id="GO:0045211">
    <property type="term" value="C:postsynaptic membrane"/>
    <property type="evidence" value="ECO:0007669"/>
    <property type="project" value="InterPro"/>
</dbReference>
<dbReference type="EnsemblMetazoa" id="XM_038214554.1">
    <property type="protein sequence ID" value="XP_038070482.1"/>
    <property type="gene ID" value="LOC119739574"/>
</dbReference>
<feature type="signal peptide" evidence="14">
    <location>
        <begin position="1"/>
        <end position="29"/>
    </location>
</feature>
<keyword evidence="5" id="KW-0770">Synapse</keyword>
<dbReference type="InterPro" id="IPR036719">
    <property type="entry name" value="Neuro-gated_channel_TM_sf"/>
</dbReference>
<dbReference type="InterPro" id="IPR038050">
    <property type="entry name" value="Neuro_actylchol_rec"/>
</dbReference>
<name>A0A914B386_PATMI</name>
<dbReference type="Proteomes" id="UP000887568">
    <property type="component" value="Unplaced"/>
</dbReference>
<keyword evidence="19" id="KW-1185">Reference proteome</keyword>
<dbReference type="PANTHER" id="PTHR18945">
    <property type="entry name" value="NEUROTRANSMITTER GATED ION CHANNEL"/>
    <property type="match status" value="1"/>
</dbReference>
<dbReference type="Pfam" id="PF02931">
    <property type="entry name" value="Neur_chan_LBD"/>
    <property type="match status" value="1"/>
</dbReference>
<keyword evidence="6 14" id="KW-0406">Ion transport</keyword>
<dbReference type="SUPFAM" id="SSF90112">
    <property type="entry name" value="Neurotransmitter-gated ion-channel transmembrane pore"/>
    <property type="match status" value="1"/>
</dbReference>
<dbReference type="FunFam" id="2.70.170.10:FF:000028">
    <property type="entry name" value="AcetylCholine Receptor"/>
    <property type="match status" value="1"/>
</dbReference>
<evidence type="ECO:0000256" key="2">
    <source>
        <dbReference type="ARBA" id="ARBA00022475"/>
    </source>
</evidence>
<dbReference type="NCBIfam" id="TIGR00860">
    <property type="entry name" value="LIC"/>
    <property type="match status" value="1"/>
</dbReference>
<comment type="subcellular location">
    <subcellularLocation>
        <location evidence="13">Synaptic cell membrane</location>
        <topology evidence="13">Multi-pass membrane protein</topology>
    </subcellularLocation>
</comment>
<dbReference type="InterPro" id="IPR036734">
    <property type="entry name" value="Neur_chan_lig-bd_sf"/>
</dbReference>
<evidence type="ECO:0000313" key="19">
    <source>
        <dbReference type="Proteomes" id="UP000887568"/>
    </source>
</evidence>
<keyword evidence="8" id="KW-1015">Disulfide bond</keyword>
<dbReference type="GO" id="GO:0022848">
    <property type="term" value="F:acetylcholine-gated monoatomic cation-selective channel activity"/>
    <property type="evidence" value="ECO:0007669"/>
    <property type="project" value="InterPro"/>
</dbReference>
<dbReference type="AlphaFoldDB" id="A0A914B386"/>
<evidence type="ECO:0000256" key="10">
    <source>
        <dbReference type="ARBA" id="ARBA00023180"/>
    </source>
</evidence>
<evidence type="ECO:0000256" key="11">
    <source>
        <dbReference type="ARBA" id="ARBA00023286"/>
    </source>
</evidence>
<dbReference type="CDD" id="cd19051">
    <property type="entry name" value="LGIC_TM_cation"/>
    <property type="match status" value="1"/>
</dbReference>
<keyword evidence="9" id="KW-0675">Receptor</keyword>
<dbReference type="InterPro" id="IPR018000">
    <property type="entry name" value="Neurotransmitter_ion_chnl_CS"/>
</dbReference>
<evidence type="ECO:0000256" key="4">
    <source>
        <dbReference type="ARBA" id="ARBA00022989"/>
    </source>
</evidence>
<keyword evidence="3 14" id="KW-0812">Transmembrane</keyword>
<keyword evidence="11" id="KW-1071">Ligand-gated ion channel</keyword>
<evidence type="ECO:0000256" key="3">
    <source>
        <dbReference type="ARBA" id="ARBA00022692"/>
    </source>
</evidence>
<feature type="transmembrane region" description="Helical" evidence="14">
    <location>
        <begin position="248"/>
        <end position="270"/>
    </location>
</feature>
<feature type="transmembrane region" description="Helical" evidence="14">
    <location>
        <begin position="277"/>
        <end position="295"/>
    </location>
</feature>
<feature type="domain" description="Neurotransmitter-gated ion-channel ligand-binding" evidence="16">
    <location>
        <begin position="34"/>
        <end position="243"/>
    </location>
</feature>
<proteinExistence type="inferred from homology"/>
<keyword evidence="12 14" id="KW-0407">Ion channel</keyword>
<evidence type="ECO:0000313" key="18">
    <source>
        <dbReference type="EnsemblMetazoa" id="XP_038070482.1"/>
    </source>
</evidence>
<evidence type="ECO:0000256" key="8">
    <source>
        <dbReference type="ARBA" id="ARBA00023157"/>
    </source>
</evidence>
<evidence type="ECO:0000256" key="14">
    <source>
        <dbReference type="RuleBase" id="RU000687"/>
    </source>
</evidence>
<feature type="transmembrane region" description="Helical" evidence="14">
    <location>
        <begin position="497"/>
        <end position="517"/>
    </location>
</feature>
<dbReference type="Pfam" id="PF02932">
    <property type="entry name" value="Neur_chan_memb"/>
    <property type="match status" value="1"/>
</dbReference>
<evidence type="ECO:0000256" key="9">
    <source>
        <dbReference type="ARBA" id="ARBA00023170"/>
    </source>
</evidence>
<accession>A0A914B386</accession>
<dbReference type="RefSeq" id="XP_038070482.1">
    <property type="nucleotide sequence ID" value="XM_038214554.1"/>
</dbReference>
<dbReference type="FunFam" id="1.20.58.390:FF:000073">
    <property type="entry name" value="Neuronal acetylcholine receptor subunit alpha-9-II"/>
    <property type="match status" value="1"/>
</dbReference>
<dbReference type="InterPro" id="IPR006029">
    <property type="entry name" value="Neurotrans-gated_channel_TM"/>
</dbReference>
<evidence type="ECO:0000256" key="12">
    <source>
        <dbReference type="ARBA" id="ARBA00023303"/>
    </source>
</evidence>
<protein>
    <submittedName>
        <fullName evidence="18">Uncharacterized protein</fullName>
    </submittedName>
</protein>
<dbReference type="GO" id="GO:0004888">
    <property type="term" value="F:transmembrane signaling receptor activity"/>
    <property type="evidence" value="ECO:0007669"/>
    <property type="project" value="InterPro"/>
</dbReference>
<evidence type="ECO:0000256" key="13">
    <source>
        <dbReference type="ARBA" id="ARBA00034099"/>
    </source>
</evidence>
<dbReference type="InterPro" id="IPR002394">
    <property type="entry name" value="Nicotinic_acetylcholine_rcpt"/>
</dbReference>
<dbReference type="CDD" id="cd18997">
    <property type="entry name" value="LGIC_ECD_nAChR"/>
    <property type="match status" value="1"/>
</dbReference>
<dbReference type="PROSITE" id="PS00236">
    <property type="entry name" value="NEUROTR_ION_CHANNEL"/>
    <property type="match status" value="1"/>
</dbReference>
<evidence type="ECO:0000256" key="7">
    <source>
        <dbReference type="ARBA" id="ARBA00023136"/>
    </source>
</evidence>
<keyword evidence="7 14" id="KW-0472">Membrane</keyword>
<dbReference type="InterPro" id="IPR006202">
    <property type="entry name" value="Neur_chan_lig-bd"/>
</dbReference>
<keyword evidence="14" id="KW-0732">Signal</keyword>
<keyword evidence="2" id="KW-1003">Cell membrane</keyword>
<dbReference type="OMA" id="FENDHVV"/>
<keyword evidence="1 14" id="KW-0813">Transport</keyword>
<evidence type="ECO:0000259" key="16">
    <source>
        <dbReference type="Pfam" id="PF02931"/>
    </source>
</evidence>
<evidence type="ECO:0000256" key="1">
    <source>
        <dbReference type="ARBA" id="ARBA00022448"/>
    </source>
</evidence>
<feature type="domain" description="Neurotransmitter-gated ion-channel transmembrane" evidence="17">
    <location>
        <begin position="252"/>
        <end position="508"/>
    </location>
</feature>
<dbReference type="Gene3D" id="1.20.58.390">
    <property type="entry name" value="Neurotransmitter-gated ion-channel transmembrane domain"/>
    <property type="match status" value="2"/>
</dbReference>
<dbReference type="PRINTS" id="PR00254">
    <property type="entry name" value="NICOTINICR"/>
</dbReference>
<dbReference type="GeneID" id="119739574"/>
<evidence type="ECO:0000256" key="15">
    <source>
        <dbReference type="SAM" id="MobiDB-lite"/>
    </source>
</evidence>
<evidence type="ECO:0000256" key="6">
    <source>
        <dbReference type="ARBA" id="ARBA00023065"/>
    </source>
</evidence>
<evidence type="ECO:0000256" key="5">
    <source>
        <dbReference type="ARBA" id="ARBA00023018"/>
    </source>
</evidence>
<feature type="transmembrane region" description="Helical" evidence="14">
    <location>
        <begin position="307"/>
        <end position="329"/>
    </location>
</feature>
<keyword evidence="10" id="KW-0325">Glycoprotein</keyword>
<keyword evidence="4 14" id="KW-1133">Transmembrane helix</keyword>
<dbReference type="InterPro" id="IPR006201">
    <property type="entry name" value="Neur_channel"/>
</dbReference>
<feature type="chain" id="PRO_5038162180" evidence="14">
    <location>
        <begin position="30"/>
        <end position="518"/>
    </location>
</feature>
<reference evidence="18" key="1">
    <citation type="submission" date="2022-11" db="UniProtKB">
        <authorList>
            <consortium name="EnsemblMetazoa"/>
        </authorList>
    </citation>
    <scope>IDENTIFICATION</scope>
</reference>
<dbReference type="PRINTS" id="PR00252">
    <property type="entry name" value="NRIONCHANNEL"/>
</dbReference>
<dbReference type="SUPFAM" id="SSF63712">
    <property type="entry name" value="Nicotinic receptor ligand binding domain-like"/>
    <property type="match status" value="1"/>
</dbReference>
<evidence type="ECO:0000259" key="17">
    <source>
        <dbReference type="Pfam" id="PF02932"/>
    </source>
</evidence>
<sequence length="518" mass="59356">MFVRSFFPSSILSLAWVVVLLLNTKGIFASAPHRRLRHDLFYNNSSYDISVRPVKNDSRPTVVEMQFFVAQVLDVDERLETFKINAWLTMRWKDEYLVWDPNDYNGLKNFKIPKEKLWMPDLWLYNNAGSRYDDYAKNSICSVYYDGRVVWQSPSIIMTHCQMDVTNFPFDRQNCEVQFGPWQHGADEIILEGTGSADRYLRSSGEWSLMNFTASNGLEGYQIYPDDPEVPFTFVTYSVELRRIPTYFVFYLIMPCVLIACTTLLSFFLPAESGEKVSLSITVLLSLTVFLLLVAELLPPSGAVPIVAIYYASTMVMVSLSLAMSVVVLNLHHMGPAPQPVPQWLRSLILSKFGRLILMRKLTAFDKKVVRDSKNNNGCVGKRRHKRPMRKLFANVELKGTFENDHVVGTTISLDGNSSSSGNESEKRRRPHPLGQHMRAVSTPSIPSYPEESSRQMAMLRQILDEFKCIRENFEAKDKEETMRAEWKQVALVVDRIFMVLYVIGMLATLFIIIGHIT</sequence>
<dbReference type="OrthoDB" id="10026870at2759"/>
<dbReference type="Gene3D" id="2.70.170.10">
    <property type="entry name" value="Neurotransmitter-gated ion-channel ligand-binding domain"/>
    <property type="match status" value="1"/>
</dbReference>
<feature type="region of interest" description="Disordered" evidence="15">
    <location>
        <begin position="411"/>
        <end position="448"/>
    </location>
</feature>
<comment type="similarity">
    <text evidence="14">Belongs to the ligand-gated ion channel (TC 1.A.9) family.</text>
</comment>